<dbReference type="Pfam" id="PF00781">
    <property type="entry name" value="DAGK_cat"/>
    <property type="match status" value="1"/>
</dbReference>
<accession>A0A1H1S0B2</accession>
<dbReference type="PANTHER" id="PTHR12358">
    <property type="entry name" value="SPHINGOSINE KINASE"/>
    <property type="match status" value="1"/>
</dbReference>
<dbReference type="InterPro" id="IPR050187">
    <property type="entry name" value="Lipid_Phosphate_FormReg"/>
</dbReference>
<dbReference type="InterPro" id="IPR001206">
    <property type="entry name" value="Diacylglycerol_kinase_cat_dom"/>
</dbReference>
<dbReference type="OrthoDB" id="142078at2"/>
<dbReference type="RefSeq" id="WP_092285969.1">
    <property type="nucleotide sequence ID" value="NZ_LT629763.1"/>
</dbReference>
<dbReference type="SMART" id="SM00046">
    <property type="entry name" value="DAGKc"/>
    <property type="match status" value="1"/>
</dbReference>
<dbReference type="SUPFAM" id="SSF111331">
    <property type="entry name" value="NAD kinase/diacylglycerol kinase-like"/>
    <property type="match status" value="1"/>
</dbReference>
<organism evidence="3 4">
    <name type="scientific">Halopseudomonas sabulinigri</name>
    <dbReference type="NCBI Taxonomy" id="472181"/>
    <lineage>
        <taxon>Bacteria</taxon>
        <taxon>Pseudomonadati</taxon>
        <taxon>Pseudomonadota</taxon>
        <taxon>Gammaproteobacteria</taxon>
        <taxon>Pseudomonadales</taxon>
        <taxon>Pseudomonadaceae</taxon>
        <taxon>Halopseudomonas</taxon>
    </lineage>
</organism>
<dbReference type="Gene3D" id="2.60.200.40">
    <property type="match status" value="1"/>
</dbReference>
<keyword evidence="3" id="KW-0418">Kinase</keyword>
<evidence type="ECO:0000313" key="4">
    <source>
        <dbReference type="Proteomes" id="UP000243413"/>
    </source>
</evidence>
<dbReference type="PANTHER" id="PTHR12358:SF54">
    <property type="entry name" value="SPHINGOSINE KINASE RELATED PROTEIN"/>
    <property type="match status" value="1"/>
</dbReference>
<keyword evidence="3" id="KW-0808">Transferase</keyword>
<dbReference type="Gene3D" id="3.40.50.10330">
    <property type="entry name" value="Probable inorganic polyphosphate/atp-NAD kinase, domain 1"/>
    <property type="match status" value="1"/>
</dbReference>
<dbReference type="STRING" id="472181.SAMN05216271_1871"/>
<feature type="domain" description="DAGKc" evidence="2">
    <location>
        <begin position="18"/>
        <end position="151"/>
    </location>
</feature>
<gene>
    <name evidence="3" type="ORF">SAMN05216271_1871</name>
</gene>
<dbReference type="InterPro" id="IPR017438">
    <property type="entry name" value="ATP-NAD_kinase_N"/>
</dbReference>
<evidence type="ECO:0000259" key="2">
    <source>
        <dbReference type="PROSITE" id="PS50146"/>
    </source>
</evidence>
<keyword evidence="1" id="KW-0963">Cytoplasm</keyword>
<sequence>MPQTTTAAPATPSLPLLRGNETFYIVLNTGSGKHQGNEVEDSISSVLSAAGREFKLIKVNGGEGLIEAARQAVALAKANQGVVVAAGGDGTLNAVSNVVLGTGLPFAILPQGTFNYFGRTYGVSQDTETATRCLLDAVIEPVQVGMLNDKVFLVNASLGLYPTLLEDREAYKQRYGRSRWVALWSAMVTLFRAHRKLSVTLDFEGNTRKLRTQTIVVGNNALQLEHIGVHKEVELQRDHLVAMTAKPLSTLALYGLVARGLLSRMGEADNLISFGFKKMTVRLGPARRRIKVAMDGEIFWLRAPLEFRVPETALPLLVPRDDSQRERA</sequence>
<name>A0A1H1S0B2_9GAMM</name>
<dbReference type="Proteomes" id="UP000243413">
    <property type="component" value="Chromosome I"/>
</dbReference>
<dbReference type="InterPro" id="IPR016064">
    <property type="entry name" value="NAD/diacylglycerol_kinase_sf"/>
</dbReference>
<dbReference type="GO" id="GO:0016301">
    <property type="term" value="F:kinase activity"/>
    <property type="evidence" value="ECO:0007669"/>
    <property type="project" value="UniProtKB-KW"/>
</dbReference>
<dbReference type="EMBL" id="LT629763">
    <property type="protein sequence ID" value="SDS41407.1"/>
    <property type="molecule type" value="Genomic_DNA"/>
</dbReference>
<dbReference type="AlphaFoldDB" id="A0A1H1S0B2"/>
<evidence type="ECO:0000256" key="1">
    <source>
        <dbReference type="ARBA" id="ARBA00022490"/>
    </source>
</evidence>
<reference evidence="4" key="1">
    <citation type="submission" date="2016-10" db="EMBL/GenBank/DDBJ databases">
        <authorList>
            <person name="Varghese N."/>
            <person name="Submissions S."/>
        </authorList>
    </citation>
    <scope>NUCLEOTIDE SEQUENCE [LARGE SCALE GENOMIC DNA]</scope>
    <source>
        <strain evidence="4">JCM 14963</strain>
    </source>
</reference>
<proteinExistence type="predicted"/>
<evidence type="ECO:0000313" key="3">
    <source>
        <dbReference type="EMBL" id="SDS41407.1"/>
    </source>
</evidence>
<dbReference type="PROSITE" id="PS50146">
    <property type="entry name" value="DAGK"/>
    <property type="match status" value="1"/>
</dbReference>
<protein>
    <submittedName>
        <fullName evidence="3">Diacylglycerol kinase family enzyme</fullName>
    </submittedName>
</protein>